<dbReference type="Pfam" id="PF02706">
    <property type="entry name" value="Wzz"/>
    <property type="match status" value="1"/>
</dbReference>
<protein>
    <recommendedName>
        <fullName evidence="4">non-specific protein-tyrosine kinase</fullName>
        <ecNumber evidence="4">2.7.10.2</ecNumber>
    </recommendedName>
</protein>
<evidence type="ECO:0000256" key="14">
    <source>
        <dbReference type="ARBA" id="ARBA00023137"/>
    </source>
</evidence>
<evidence type="ECO:0000259" key="20">
    <source>
        <dbReference type="Pfam" id="PF13614"/>
    </source>
</evidence>
<evidence type="ECO:0000256" key="11">
    <source>
        <dbReference type="ARBA" id="ARBA00022840"/>
    </source>
</evidence>
<evidence type="ECO:0000256" key="17">
    <source>
        <dbReference type="SAM" id="MobiDB-lite"/>
    </source>
</evidence>
<comment type="similarity">
    <text evidence="2">Belongs to the CpsD/CapB family.</text>
</comment>
<evidence type="ECO:0000256" key="3">
    <source>
        <dbReference type="ARBA" id="ARBA00008883"/>
    </source>
</evidence>
<evidence type="ECO:0000313" key="23">
    <source>
        <dbReference type="Proteomes" id="UP001139031"/>
    </source>
</evidence>
<proteinExistence type="inferred from homology"/>
<dbReference type="InterPro" id="IPR027417">
    <property type="entry name" value="P-loop_NTPase"/>
</dbReference>
<evidence type="ECO:0000256" key="13">
    <source>
        <dbReference type="ARBA" id="ARBA00023136"/>
    </source>
</evidence>
<dbReference type="PANTHER" id="PTHR32309">
    <property type="entry name" value="TYROSINE-PROTEIN KINASE"/>
    <property type="match status" value="1"/>
</dbReference>
<comment type="subcellular location">
    <subcellularLocation>
        <location evidence="1">Cell inner membrane</location>
        <topology evidence="1">Multi-pass membrane protein</topology>
    </subcellularLocation>
</comment>
<dbReference type="NCBIfam" id="TIGR01007">
    <property type="entry name" value="eps_fam"/>
    <property type="match status" value="1"/>
</dbReference>
<keyword evidence="9" id="KW-0547">Nucleotide-binding</keyword>
<evidence type="ECO:0000259" key="19">
    <source>
        <dbReference type="Pfam" id="PF02706"/>
    </source>
</evidence>
<evidence type="ECO:0000256" key="10">
    <source>
        <dbReference type="ARBA" id="ARBA00022777"/>
    </source>
</evidence>
<feature type="domain" description="Polysaccharide chain length determinant N-terminal" evidence="19">
    <location>
        <begin position="31"/>
        <end position="119"/>
    </location>
</feature>
<reference evidence="22" key="1">
    <citation type="submission" date="2021-08" db="EMBL/GenBank/DDBJ databases">
        <authorList>
            <person name="Stevens D.C."/>
        </authorList>
    </citation>
    <scope>NUCLEOTIDE SEQUENCE</scope>
    <source>
        <strain evidence="22">DSM 53165</strain>
    </source>
</reference>
<evidence type="ECO:0000256" key="16">
    <source>
        <dbReference type="SAM" id="Coils"/>
    </source>
</evidence>
<dbReference type="Gene3D" id="3.40.50.300">
    <property type="entry name" value="P-loop containing nucleotide triphosphate hydrolases"/>
    <property type="match status" value="1"/>
</dbReference>
<evidence type="ECO:0000313" key="22">
    <source>
        <dbReference type="EMBL" id="MBZ5708565.1"/>
    </source>
</evidence>
<dbReference type="InterPro" id="IPR005702">
    <property type="entry name" value="Wzc-like_C"/>
</dbReference>
<dbReference type="GO" id="GO:0004715">
    <property type="term" value="F:non-membrane spanning protein tyrosine kinase activity"/>
    <property type="evidence" value="ECO:0007669"/>
    <property type="project" value="UniProtKB-EC"/>
</dbReference>
<dbReference type="CDD" id="cd05387">
    <property type="entry name" value="BY-kinase"/>
    <property type="match status" value="1"/>
</dbReference>
<feature type="domain" description="AAA" evidence="20">
    <location>
        <begin position="557"/>
        <end position="708"/>
    </location>
</feature>
<evidence type="ECO:0000256" key="4">
    <source>
        <dbReference type="ARBA" id="ARBA00011903"/>
    </source>
</evidence>
<dbReference type="SUPFAM" id="SSF52540">
    <property type="entry name" value="P-loop containing nucleoside triphosphate hydrolases"/>
    <property type="match status" value="1"/>
</dbReference>
<evidence type="ECO:0000259" key="21">
    <source>
        <dbReference type="Pfam" id="PF13807"/>
    </source>
</evidence>
<evidence type="ECO:0000256" key="2">
    <source>
        <dbReference type="ARBA" id="ARBA00007316"/>
    </source>
</evidence>
<evidence type="ECO:0000256" key="9">
    <source>
        <dbReference type="ARBA" id="ARBA00022741"/>
    </source>
</evidence>
<keyword evidence="12 18" id="KW-1133">Transmembrane helix</keyword>
<feature type="coiled-coil region" evidence="16">
    <location>
        <begin position="261"/>
        <end position="409"/>
    </location>
</feature>
<keyword evidence="14" id="KW-0829">Tyrosine-protein kinase</keyword>
<keyword evidence="16" id="KW-0175">Coiled coil</keyword>
<keyword evidence="11" id="KW-0067">ATP-binding</keyword>
<keyword evidence="10" id="KW-0418">Kinase</keyword>
<accession>A0ABS7TK17</accession>
<evidence type="ECO:0000256" key="6">
    <source>
        <dbReference type="ARBA" id="ARBA00022519"/>
    </source>
</evidence>
<dbReference type="EMBL" id="JAIRAU010000001">
    <property type="protein sequence ID" value="MBZ5708565.1"/>
    <property type="molecule type" value="Genomic_DNA"/>
</dbReference>
<evidence type="ECO:0000256" key="8">
    <source>
        <dbReference type="ARBA" id="ARBA00022692"/>
    </source>
</evidence>
<comment type="caution">
    <text evidence="22">The sequence shown here is derived from an EMBL/GenBank/DDBJ whole genome shotgun (WGS) entry which is preliminary data.</text>
</comment>
<keyword evidence="23" id="KW-1185">Reference proteome</keyword>
<evidence type="ECO:0000256" key="1">
    <source>
        <dbReference type="ARBA" id="ARBA00004429"/>
    </source>
</evidence>
<dbReference type="InterPro" id="IPR050445">
    <property type="entry name" value="Bact_polysacc_biosynth/exp"/>
</dbReference>
<evidence type="ECO:0000256" key="5">
    <source>
        <dbReference type="ARBA" id="ARBA00022475"/>
    </source>
</evidence>
<comment type="catalytic activity">
    <reaction evidence="15">
        <text>L-tyrosyl-[protein] + ATP = O-phospho-L-tyrosyl-[protein] + ADP + H(+)</text>
        <dbReference type="Rhea" id="RHEA:10596"/>
        <dbReference type="Rhea" id="RHEA-COMP:10136"/>
        <dbReference type="Rhea" id="RHEA-COMP:20101"/>
        <dbReference type="ChEBI" id="CHEBI:15378"/>
        <dbReference type="ChEBI" id="CHEBI:30616"/>
        <dbReference type="ChEBI" id="CHEBI:46858"/>
        <dbReference type="ChEBI" id="CHEBI:61978"/>
        <dbReference type="ChEBI" id="CHEBI:456216"/>
        <dbReference type="EC" id="2.7.10.2"/>
    </reaction>
</comment>
<dbReference type="InterPro" id="IPR003856">
    <property type="entry name" value="LPS_length_determ_N"/>
</dbReference>
<gene>
    <name evidence="22" type="ORF">K7C98_04795</name>
</gene>
<evidence type="ECO:0000256" key="7">
    <source>
        <dbReference type="ARBA" id="ARBA00022679"/>
    </source>
</evidence>
<evidence type="ECO:0000256" key="12">
    <source>
        <dbReference type="ARBA" id="ARBA00022989"/>
    </source>
</evidence>
<dbReference type="InterPro" id="IPR025669">
    <property type="entry name" value="AAA_dom"/>
</dbReference>
<evidence type="ECO:0000256" key="18">
    <source>
        <dbReference type="SAM" id="Phobius"/>
    </source>
</evidence>
<dbReference type="EC" id="2.7.10.2" evidence="4"/>
<dbReference type="RefSeq" id="WP_224190312.1">
    <property type="nucleotide sequence ID" value="NZ_JAIRAU010000001.1"/>
</dbReference>
<comment type="similarity">
    <text evidence="3">Belongs to the etk/wzc family.</text>
</comment>
<feature type="region of interest" description="Disordered" evidence="17">
    <location>
        <begin position="1"/>
        <end position="20"/>
    </location>
</feature>
<organism evidence="22 23">
    <name type="scientific">Nannocystis pusilla</name>
    <dbReference type="NCBI Taxonomy" id="889268"/>
    <lineage>
        <taxon>Bacteria</taxon>
        <taxon>Pseudomonadati</taxon>
        <taxon>Myxococcota</taxon>
        <taxon>Polyangia</taxon>
        <taxon>Nannocystales</taxon>
        <taxon>Nannocystaceae</taxon>
        <taxon>Nannocystis</taxon>
    </lineage>
</organism>
<evidence type="ECO:0000256" key="15">
    <source>
        <dbReference type="ARBA" id="ARBA00051245"/>
    </source>
</evidence>
<name>A0ABS7TK17_9BACT</name>
<dbReference type="PANTHER" id="PTHR32309:SF13">
    <property type="entry name" value="FERRIC ENTEROBACTIN TRANSPORT PROTEIN FEPE"/>
    <property type="match status" value="1"/>
</dbReference>
<dbReference type="InterPro" id="IPR032807">
    <property type="entry name" value="GNVR"/>
</dbReference>
<keyword evidence="8 18" id="KW-0812">Transmembrane</keyword>
<dbReference type="Pfam" id="PF13807">
    <property type="entry name" value="GNVR"/>
    <property type="match status" value="1"/>
</dbReference>
<sequence length="750" mass="81453">MTAPSGTAPAPAPEQPGPDEADRAMEQLMRFLAILRRRWLVVAVMTVVALAGAAIAITALQPRWRASATVVLHLGGPQVLDKVKNVTEDSESRLLAYKEYYQTQREIIGSRTVAERALAALGLAQDPVFLGIADITSEAERVAQAAEVDPIERLRGMVFVEEVRGSRVLKISADYPDPQIAADIANALAEAYLAHVDASRARTGDAAKANVETERAKALAALQLAERALSDFKQEHGISSISLADRQNVITEAIIKTTANLKDAEAEAFAASAVHEEAERLHKQGSIAGAGLLPPLERRVFEDMRAEELEAEREVEQLAIKYGDKMPELQQAKKRLRVIQGRIAREEKELLESLKARANAARKTESRLRGSLDGEKEKALGLTLLERQYRELEREAKSAAESYDLVSRRDTEIEMLGRVQSEDIEILDRATRGRKPVFPPKALLVAVALVSGLTLGALLALGVDVRDNRIRGLLDLERALAGLGLPVLGQLPLLPADARIGVSNLRAQRRQRDLHTLLFPQSLMAERVRGVRTSLGFAAGKDGLRTLVVTSPNSSEGKSSTAVNLAMSFVQAKKRVVLIDADMRRPRLHQVFEPPIGREADGLARVLAGKCTLDEAIITGGDVPEGMSLLLCGEIPQNPSELLESPQTRKLLAELGERFDLVVLDTPPVLPVTDPLILARLADGVVVVARCQATTRAGLQRALATLRRSEANLLGVVLNEVDARREEAGYGAGYYSYHADPARAAERGPA</sequence>
<feature type="transmembrane region" description="Helical" evidence="18">
    <location>
        <begin position="39"/>
        <end position="60"/>
    </location>
</feature>
<dbReference type="Proteomes" id="UP001139031">
    <property type="component" value="Unassembled WGS sequence"/>
</dbReference>
<dbReference type="Pfam" id="PF13614">
    <property type="entry name" value="AAA_31"/>
    <property type="match status" value="1"/>
</dbReference>
<keyword evidence="5" id="KW-1003">Cell membrane</keyword>
<feature type="coiled-coil region" evidence="16">
    <location>
        <begin position="208"/>
        <end position="235"/>
    </location>
</feature>
<keyword evidence="7 22" id="KW-0808">Transferase</keyword>
<keyword evidence="13 18" id="KW-0472">Membrane</keyword>
<keyword evidence="6" id="KW-0997">Cell inner membrane</keyword>
<feature type="domain" description="Tyrosine-protein kinase G-rich" evidence="21">
    <location>
        <begin position="388"/>
        <end position="461"/>
    </location>
</feature>